<evidence type="ECO:0000256" key="1">
    <source>
        <dbReference type="ARBA" id="ARBA00000085"/>
    </source>
</evidence>
<dbReference type="InterPro" id="IPR036097">
    <property type="entry name" value="HisK_dim/P_sf"/>
</dbReference>
<dbReference type="InterPro" id="IPR003661">
    <property type="entry name" value="HisK_dim/P_dom"/>
</dbReference>
<evidence type="ECO:0000256" key="3">
    <source>
        <dbReference type="ARBA" id="ARBA00012438"/>
    </source>
</evidence>
<keyword evidence="6" id="KW-0547">Nucleotide-binding</keyword>
<organism evidence="10 11">
    <name type="scientific">Vibrio harveyi</name>
    <name type="common">Beneckea harveyi</name>
    <dbReference type="NCBI Taxonomy" id="669"/>
    <lineage>
        <taxon>Bacteria</taxon>
        <taxon>Pseudomonadati</taxon>
        <taxon>Pseudomonadota</taxon>
        <taxon>Gammaproteobacteria</taxon>
        <taxon>Vibrionales</taxon>
        <taxon>Vibrionaceae</taxon>
        <taxon>Vibrio</taxon>
    </lineage>
</organism>
<comment type="caution">
    <text evidence="10">The sequence shown here is derived from an EMBL/GenBank/DDBJ whole genome shotgun (WGS) entry which is preliminary data.</text>
</comment>
<dbReference type="RefSeq" id="WP_114093217.1">
    <property type="nucleotide sequence ID" value="NZ_QOUW02000295.1"/>
</dbReference>
<keyword evidence="5" id="KW-0808">Transferase</keyword>
<dbReference type="SMART" id="SM00388">
    <property type="entry name" value="HisKA"/>
    <property type="match status" value="1"/>
</dbReference>
<evidence type="ECO:0000256" key="2">
    <source>
        <dbReference type="ARBA" id="ARBA00004651"/>
    </source>
</evidence>
<gene>
    <name evidence="10" type="ORF">DS957_028950</name>
</gene>
<dbReference type="GO" id="GO:0000155">
    <property type="term" value="F:phosphorelay sensor kinase activity"/>
    <property type="evidence" value="ECO:0007669"/>
    <property type="project" value="InterPro"/>
</dbReference>
<feature type="domain" description="Histidine kinase" evidence="9">
    <location>
        <begin position="196"/>
        <end position="394"/>
    </location>
</feature>
<evidence type="ECO:0000256" key="7">
    <source>
        <dbReference type="ARBA" id="ARBA00022777"/>
    </source>
</evidence>
<evidence type="ECO:0000256" key="5">
    <source>
        <dbReference type="ARBA" id="ARBA00022679"/>
    </source>
</evidence>
<evidence type="ECO:0000259" key="9">
    <source>
        <dbReference type="PROSITE" id="PS50109"/>
    </source>
</evidence>
<dbReference type="PROSITE" id="PS50109">
    <property type="entry name" value="HIS_KIN"/>
    <property type="match status" value="1"/>
</dbReference>
<evidence type="ECO:0000313" key="10">
    <source>
        <dbReference type="EMBL" id="RIV98245.1"/>
    </source>
</evidence>
<keyword evidence="7 10" id="KW-0418">Kinase</keyword>
<accession>A0A8B3DB49</accession>
<evidence type="ECO:0000256" key="4">
    <source>
        <dbReference type="ARBA" id="ARBA00022475"/>
    </source>
</evidence>
<comment type="subcellular location">
    <subcellularLocation>
        <location evidence="2">Cell membrane</location>
        <topology evidence="2">Multi-pass membrane protein</topology>
    </subcellularLocation>
</comment>
<evidence type="ECO:0000313" key="11">
    <source>
        <dbReference type="Proteomes" id="UP000253437"/>
    </source>
</evidence>
<dbReference type="Gene3D" id="1.10.287.130">
    <property type="match status" value="1"/>
</dbReference>
<dbReference type="EMBL" id="QOUW02000295">
    <property type="protein sequence ID" value="RIV98245.1"/>
    <property type="molecule type" value="Genomic_DNA"/>
</dbReference>
<keyword evidence="4" id="KW-0472">Membrane</keyword>
<protein>
    <recommendedName>
        <fullName evidence="3">histidine kinase</fullName>
        <ecNumber evidence="3">2.7.13.3</ecNumber>
    </recommendedName>
</protein>
<dbReference type="Proteomes" id="UP000253437">
    <property type="component" value="Unassembled WGS sequence"/>
</dbReference>
<dbReference type="InterPro" id="IPR005467">
    <property type="entry name" value="His_kinase_dom"/>
</dbReference>
<keyword evidence="8" id="KW-0067">ATP-binding</keyword>
<proteinExistence type="predicted"/>
<dbReference type="SUPFAM" id="SSF55874">
    <property type="entry name" value="ATPase domain of HSP90 chaperone/DNA topoisomerase II/histidine kinase"/>
    <property type="match status" value="1"/>
</dbReference>
<evidence type="ECO:0000256" key="6">
    <source>
        <dbReference type="ARBA" id="ARBA00022741"/>
    </source>
</evidence>
<dbReference type="Pfam" id="PF02518">
    <property type="entry name" value="HATPase_c"/>
    <property type="match status" value="1"/>
</dbReference>
<dbReference type="AlphaFoldDB" id="A0A8B3DB49"/>
<reference evidence="10 11" key="1">
    <citation type="submission" date="2018-08" db="EMBL/GenBank/DDBJ databases">
        <title>Vibrio harveyi strains pathogenic to white snook Centropomus viridis Lockington (1877) and potential probiotic bacteria.</title>
        <authorList>
            <person name="Soto-Rodriguez S."/>
            <person name="Gomez-Gil B."/>
            <person name="Lozano-Olvera R."/>
        </authorList>
    </citation>
    <scope>NUCLEOTIDE SEQUENCE [LARGE SCALE GENOMIC DNA]</scope>
    <source>
        <strain evidence="10 11">CAIM 1508</strain>
    </source>
</reference>
<keyword evidence="4" id="KW-1003">Cell membrane</keyword>
<dbReference type="PANTHER" id="PTHR44936">
    <property type="entry name" value="SENSOR PROTEIN CREC"/>
    <property type="match status" value="1"/>
</dbReference>
<dbReference type="InterPro" id="IPR050980">
    <property type="entry name" value="2C_sensor_his_kinase"/>
</dbReference>
<dbReference type="SMART" id="SM00387">
    <property type="entry name" value="HATPase_c"/>
    <property type="match status" value="1"/>
</dbReference>
<comment type="catalytic activity">
    <reaction evidence="1">
        <text>ATP + protein L-histidine = ADP + protein N-phospho-L-histidine.</text>
        <dbReference type="EC" id="2.7.13.3"/>
    </reaction>
</comment>
<dbReference type="InterPro" id="IPR003594">
    <property type="entry name" value="HATPase_dom"/>
</dbReference>
<dbReference type="PANTHER" id="PTHR44936:SF10">
    <property type="entry name" value="SENSOR PROTEIN RSTB"/>
    <property type="match status" value="1"/>
</dbReference>
<dbReference type="SUPFAM" id="SSF47384">
    <property type="entry name" value="Homodimeric domain of signal transducing histidine kinase"/>
    <property type="match status" value="1"/>
</dbReference>
<sequence>MKTFILQIFASLLLGYAVSAGLSKLFIQDYKNALEEAFNFHRVELVLNGFESRLPLEEQKDAIWLFQCDVATGELQRVDEDEYSLTRKYQDRHIRATFNSTAYQNDPIIKKLMWVELAEDLIQILCTLLVLVVSLRTWTNGIQSLQYLSSRYAKGDFKARTDVVGPEAIKTLINNQHQMAQAIDSLMTRQKMIFAALPHDIRTPLSAIQLTSDMMEEGGVDNTFLVNRLGAQVNSLNTLCESSLHLLKILNKEVPLQREFISFQAILDLALEAQGCERQIKRVNTQQLVFTDKRVLKVLLLNILSNASRYSHSEIEVVFMAYPNVDVVKISDDGDGFEPATIEAFNSGKVNDVSPKDGFGIGMLLIYELANYLNGRVLLSNTAVGGQVILIMNR</sequence>
<evidence type="ECO:0000256" key="8">
    <source>
        <dbReference type="ARBA" id="ARBA00022840"/>
    </source>
</evidence>
<dbReference type="CDD" id="cd00082">
    <property type="entry name" value="HisKA"/>
    <property type="match status" value="1"/>
</dbReference>
<name>A0A8B3DB49_VIBHA</name>
<dbReference type="Gene3D" id="3.30.565.10">
    <property type="entry name" value="Histidine kinase-like ATPase, C-terminal domain"/>
    <property type="match status" value="1"/>
</dbReference>
<dbReference type="Pfam" id="PF00512">
    <property type="entry name" value="HisKA"/>
    <property type="match status" value="1"/>
</dbReference>
<dbReference type="GO" id="GO:0005524">
    <property type="term" value="F:ATP binding"/>
    <property type="evidence" value="ECO:0007669"/>
    <property type="project" value="UniProtKB-KW"/>
</dbReference>
<dbReference type="EC" id="2.7.13.3" evidence="3"/>
<dbReference type="InterPro" id="IPR036890">
    <property type="entry name" value="HATPase_C_sf"/>
</dbReference>
<dbReference type="GO" id="GO:0005886">
    <property type="term" value="C:plasma membrane"/>
    <property type="evidence" value="ECO:0007669"/>
    <property type="project" value="UniProtKB-SubCell"/>
</dbReference>